<dbReference type="SUPFAM" id="SSF50249">
    <property type="entry name" value="Nucleic acid-binding proteins"/>
    <property type="match status" value="1"/>
</dbReference>
<sequence>MNETAEWERVKSRLPMGAEVRGTVLVHAPFGIFVDLAEAPGANAVLDGIDYRPGGEPVGPDGWPPKGAPIEAVVVDHVDENRQLKLRVGPSWWDTGAP</sequence>
<dbReference type="Proteomes" id="UP001597168">
    <property type="component" value="Unassembled WGS sequence"/>
</dbReference>
<dbReference type="InterPro" id="IPR012340">
    <property type="entry name" value="NA-bd_OB-fold"/>
</dbReference>
<name>A0ABW3QL73_9PSEU</name>
<protein>
    <submittedName>
        <fullName evidence="1">RNA-binding protein</fullName>
    </submittedName>
</protein>
<comment type="caution">
    <text evidence="1">The sequence shown here is derived from an EMBL/GenBank/DDBJ whole genome shotgun (WGS) entry which is preliminary data.</text>
</comment>
<dbReference type="RefSeq" id="WP_380718431.1">
    <property type="nucleotide sequence ID" value="NZ_JBHTLK010000001.1"/>
</dbReference>
<evidence type="ECO:0000313" key="1">
    <source>
        <dbReference type="EMBL" id="MFD1145581.1"/>
    </source>
</evidence>
<dbReference type="EMBL" id="JBHTLK010000001">
    <property type="protein sequence ID" value="MFD1145581.1"/>
    <property type="molecule type" value="Genomic_DNA"/>
</dbReference>
<organism evidence="1 2">
    <name type="scientific">Saccharothrix hoggarensis</name>
    <dbReference type="NCBI Taxonomy" id="913853"/>
    <lineage>
        <taxon>Bacteria</taxon>
        <taxon>Bacillati</taxon>
        <taxon>Actinomycetota</taxon>
        <taxon>Actinomycetes</taxon>
        <taxon>Pseudonocardiales</taxon>
        <taxon>Pseudonocardiaceae</taxon>
        <taxon>Saccharothrix</taxon>
    </lineage>
</organism>
<evidence type="ECO:0000313" key="2">
    <source>
        <dbReference type="Proteomes" id="UP001597168"/>
    </source>
</evidence>
<accession>A0ABW3QL73</accession>
<proteinExistence type="predicted"/>
<gene>
    <name evidence="1" type="ORF">ACFQ3T_00415</name>
</gene>
<reference evidence="2" key="1">
    <citation type="journal article" date="2019" name="Int. J. Syst. Evol. Microbiol.">
        <title>The Global Catalogue of Microorganisms (GCM) 10K type strain sequencing project: providing services to taxonomists for standard genome sequencing and annotation.</title>
        <authorList>
            <consortium name="The Broad Institute Genomics Platform"/>
            <consortium name="The Broad Institute Genome Sequencing Center for Infectious Disease"/>
            <person name="Wu L."/>
            <person name="Ma J."/>
        </authorList>
    </citation>
    <scope>NUCLEOTIDE SEQUENCE [LARGE SCALE GENOMIC DNA]</scope>
    <source>
        <strain evidence="2">CCUG 60214</strain>
    </source>
</reference>
<keyword evidence="2" id="KW-1185">Reference proteome</keyword>